<evidence type="ECO:0000256" key="1">
    <source>
        <dbReference type="SAM" id="MobiDB-lite"/>
    </source>
</evidence>
<keyword evidence="2" id="KW-0689">Ribosomal protein</keyword>
<dbReference type="GO" id="GO:0005840">
    <property type="term" value="C:ribosome"/>
    <property type="evidence" value="ECO:0007669"/>
    <property type="project" value="UniProtKB-KW"/>
</dbReference>
<gene>
    <name evidence="2" type="ORF">CC85DRAFT_308484</name>
</gene>
<dbReference type="Proteomes" id="UP000053611">
    <property type="component" value="Unassembled WGS sequence"/>
</dbReference>
<keyword evidence="3" id="KW-1185">Reference proteome</keyword>
<keyword evidence="2" id="KW-0687">Ribonucleoprotein</keyword>
<evidence type="ECO:0000313" key="2">
    <source>
        <dbReference type="EMBL" id="KLT41566.1"/>
    </source>
</evidence>
<dbReference type="OrthoDB" id="10251727at2759"/>
<dbReference type="RefSeq" id="XP_018278057.1">
    <property type="nucleotide sequence ID" value="XM_018425795.1"/>
</dbReference>
<dbReference type="InterPro" id="IPR028364">
    <property type="entry name" value="Ribosomal_uL1/biogenesis"/>
</dbReference>
<feature type="region of interest" description="Disordered" evidence="1">
    <location>
        <begin position="283"/>
        <end position="341"/>
    </location>
</feature>
<protein>
    <submittedName>
        <fullName evidence="2">Ribosomal protein L1</fullName>
    </submittedName>
</protein>
<dbReference type="Gene3D" id="3.40.50.790">
    <property type="match status" value="1"/>
</dbReference>
<dbReference type="GeneID" id="28986398"/>
<dbReference type="SUPFAM" id="SSF56808">
    <property type="entry name" value="Ribosomal protein L1"/>
    <property type="match status" value="1"/>
</dbReference>
<sequence length="341" mass="36569">MPPSAAASKKIKAKKAAAAPVDAAPPGALPAGFKPQQARKAVDALLAYHEKTAAERERTELIARDEYIWLSINTKTGSTRKKLMPVKIQLPTPALPPPPATSVCLFTKDPQREYKDLLEKQGVKFVDRVVGVEKLRGKFKPFEARRQLRNDHDLFLVDDRVLPLMPKLLGKMFFEAKKTPIPVNVLRKDLKAELGRAIACTYFHPSTGTSHSVRIATPGVTTPAETVANLLAAAPAAAELVGGWDNVLSVGIKTSTSVLLPVWSAPLTGRFKDAAADAAEEMEVEEPQPKATKAKAVKATDAKEKKAAPELKKSSTVGSGAKKAKAAVVGTPKPKTKAKAK</sequence>
<organism evidence="2 3">
    <name type="scientific">Cutaneotrichosporon oleaginosum</name>
    <dbReference type="NCBI Taxonomy" id="879819"/>
    <lineage>
        <taxon>Eukaryota</taxon>
        <taxon>Fungi</taxon>
        <taxon>Dikarya</taxon>
        <taxon>Basidiomycota</taxon>
        <taxon>Agaricomycotina</taxon>
        <taxon>Tremellomycetes</taxon>
        <taxon>Trichosporonales</taxon>
        <taxon>Trichosporonaceae</taxon>
        <taxon>Cutaneotrichosporon</taxon>
    </lineage>
</organism>
<dbReference type="Pfam" id="PF00687">
    <property type="entry name" value="Ribosomal_L1"/>
    <property type="match status" value="1"/>
</dbReference>
<reference evidence="2 3" key="1">
    <citation type="submission" date="2015-03" db="EMBL/GenBank/DDBJ databases">
        <title>Genomics and transcriptomics of the oil-accumulating basidiomycete yeast T. oleaginosus allow insights into substrate utilization and the diverse evolutionary trajectories of mating systems in fungi.</title>
        <authorList>
            <consortium name="DOE Joint Genome Institute"/>
            <person name="Kourist R."/>
            <person name="Kracht O."/>
            <person name="Bracharz F."/>
            <person name="Lipzen A."/>
            <person name="Nolan M."/>
            <person name="Ohm R."/>
            <person name="Grigoriev I."/>
            <person name="Sun S."/>
            <person name="Heitman J."/>
            <person name="Bruck T."/>
            <person name="Nowrousian M."/>
        </authorList>
    </citation>
    <scope>NUCLEOTIDE SEQUENCE [LARGE SCALE GENOMIC DNA]</scope>
    <source>
        <strain evidence="2 3">IBC0246</strain>
    </source>
</reference>
<proteinExistence type="predicted"/>
<feature type="region of interest" description="Disordered" evidence="1">
    <location>
        <begin position="1"/>
        <end position="32"/>
    </location>
</feature>
<dbReference type="CDD" id="cd00403">
    <property type="entry name" value="Ribosomal_L1"/>
    <property type="match status" value="1"/>
</dbReference>
<dbReference type="InterPro" id="IPR016095">
    <property type="entry name" value="Ribosomal_uL1_3-a/b-sand"/>
</dbReference>
<accession>A0A0J0XKE2</accession>
<dbReference type="EMBL" id="KQ087216">
    <property type="protein sequence ID" value="KLT41566.1"/>
    <property type="molecule type" value="Genomic_DNA"/>
</dbReference>
<feature type="compositionally biased region" description="Low complexity" evidence="1">
    <location>
        <begin position="16"/>
        <end position="32"/>
    </location>
</feature>
<dbReference type="FunFam" id="3.40.50.790:FF:000011">
    <property type="entry name" value="Unplaced genomic scaffold supercont1.18, whole genome shotgun sequence"/>
    <property type="match status" value="1"/>
</dbReference>
<dbReference type="STRING" id="879819.A0A0J0XKE2"/>
<name>A0A0J0XKE2_9TREE</name>
<dbReference type="InterPro" id="IPR023674">
    <property type="entry name" value="Ribosomal_uL1-like"/>
</dbReference>
<evidence type="ECO:0000313" key="3">
    <source>
        <dbReference type="Proteomes" id="UP000053611"/>
    </source>
</evidence>
<dbReference type="AlphaFoldDB" id="A0A0J0XKE2"/>
<feature type="compositionally biased region" description="Low complexity" evidence="1">
    <location>
        <begin position="314"/>
        <end position="333"/>
    </location>
</feature>
<feature type="compositionally biased region" description="Basic and acidic residues" evidence="1">
    <location>
        <begin position="298"/>
        <end position="313"/>
    </location>
</feature>